<evidence type="ECO:0000313" key="2">
    <source>
        <dbReference type="EMBL" id="KAK2175120.1"/>
    </source>
</evidence>
<comment type="caution">
    <text evidence="2">The sequence shown here is derived from an EMBL/GenBank/DDBJ whole genome shotgun (WGS) entry which is preliminary data.</text>
</comment>
<dbReference type="GO" id="GO:0000077">
    <property type="term" value="P:DNA damage checkpoint signaling"/>
    <property type="evidence" value="ECO:0007669"/>
    <property type="project" value="InterPro"/>
</dbReference>
<feature type="compositionally biased region" description="Basic residues" evidence="1">
    <location>
        <begin position="66"/>
        <end position="75"/>
    </location>
</feature>
<dbReference type="GO" id="GO:0071479">
    <property type="term" value="P:cellular response to ionizing radiation"/>
    <property type="evidence" value="ECO:0007669"/>
    <property type="project" value="InterPro"/>
</dbReference>
<dbReference type="PANTHER" id="PTHR35541">
    <property type="entry name" value="RAD9, HUS1, RAD1-INTERACTING NUCLEAR ORPHAN PROTEIN 1"/>
    <property type="match status" value="1"/>
</dbReference>
<reference evidence="2" key="1">
    <citation type="journal article" date="2023" name="Mol. Biol. Evol.">
        <title>Third-Generation Sequencing Reveals the Adaptive Role of the Epigenome in Three Deep-Sea Polychaetes.</title>
        <authorList>
            <person name="Perez M."/>
            <person name="Aroh O."/>
            <person name="Sun Y."/>
            <person name="Lan Y."/>
            <person name="Juniper S.K."/>
            <person name="Young C.R."/>
            <person name="Angers B."/>
            <person name="Qian P.Y."/>
        </authorList>
    </citation>
    <scope>NUCLEOTIDE SEQUENCE</scope>
    <source>
        <strain evidence="2">R07B-5</strain>
    </source>
</reference>
<evidence type="ECO:0000313" key="3">
    <source>
        <dbReference type="Proteomes" id="UP001209878"/>
    </source>
</evidence>
<organism evidence="2 3">
    <name type="scientific">Ridgeia piscesae</name>
    <name type="common">Tubeworm</name>
    <dbReference type="NCBI Taxonomy" id="27915"/>
    <lineage>
        <taxon>Eukaryota</taxon>
        <taxon>Metazoa</taxon>
        <taxon>Spiralia</taxon>
        <taxon>Lophotrochozoa</taxon>
        <taxon>Annelida</taxon>
        <taxon>Polychaeta</taxon>
        <taxon>Sedentaria</taxon>
        <taxon>Canalipalpata</taxon>
        <taxon>Sabellida</taxon>
        <taxon>Siboglinidae</taxon>
        <taxon>Ridgeia</taxon>
    </lineage>
</organism>
<dbReference type="InterPro" id="IPR029293">
    <property type="entry name" value="RHNO1"/>
</dbReference>
<dbReference type="GO" id="GO:0000725">
    <property type="term" value="P:recombinational repair"/>
    <property type="evidence" value="ECO:0007669"/>
    <property type="project" value="TreeGrafter"/>
</dbReference>
<dbReference type="AlphaFoldDB" id="A0AAD9NM67"/>
<dbReference type="GO" id="GO:0005634">
    <property type="term" value="C:nucleus"/>
    <property type="evidence" value="ECO:0007669"/>
    <property type="project" value="InterPro"/>
</dbReference>
<accession>A0AAD9NM67</accession>
<protein>
    <submittedName>
        <fullName evidence="2">Uncharacterized protein</fullName>
    </submittedName>
</protein>
<feature type="compositionally biased region" description="Basic residues" evidence="1">
    <location>
        <begin position="1"/>
        <end position="10"/>
    </location>
</feature>
<evidence type="ECO:0000256" key="1">
    <source>
        <dbReference type="SAM" id="MobiDB-lite"/>
    </source>
</evidence>
<proteinExistence type="predicted"/>
<feature type="compositionally biased region" description="Polar residues" evidence="1">
    <location>
        <begin position="91"/>
        <end position="100"/>
    </location>
</feature>
<dbReference type="Proteomes" id="UP001209878">
    <property type="component" value="Unassembled WGS sequence"/>
</dbReference>
<sequence length="358" mass="39622">MARRRRKKNATSKAALEFMESPAGGSPNIPSPVFCSDDPPTADVVPIEDGINFPWVSPQFRQPLSQRKRRRHTRARGGNTLNPRLGRSTGKENSSMQPQAQGGKITQKFTKLKFVGAEHSPTVNCEKSDDDIDARVGADSGLFHTPVDRRVTRSRSSGFGKCPDRRLPDVGNCNSVTTPSLIDISCQIPADVSAEVACSADRCRLGGIHVATFDGHSNACSSPVCETQRRPKARQSTRRLFSTETNMHLLEQATSLLRSLDSVVDDNATEEPTCDNSVNTPILNRECPRSLDKGRTRRTTKPLWLFMNTPIKDTSTGPQPAVLVADTPVEDYALPVRLRNLKYYRLLDKNNKSRLHQC</sequence>
<dbReference type="EMBL" id="JAODUO010000748">
    <property type="protein sequence ID" value="KAK2175120.1"/>
    <property type="molecule type" value="Genomic_DNA"/>
</dbReference>
<dbReference type="GO" id="GO:0005694">
    <property type="term" value="C:chromosome"/>
    <property type="evidence" value="ECO:0007669"/>
    <property type="project" value="TreeGrafter"/>
</dbReference>
<dbReference type="PANTHER" id="PTHR35541:SF1">
    <property type="entry name" value="RAD9, HUS1, RAD1-INTERACTING NUCLEAR ORPHAN PROTEIN 1"/>
    <property type="match status" value="1"/>
</dbReference>
<feature type="region of interest" description="Disordered" evidence="1">
    <location>
        <begin position="58"/>
        <end position="105"/>
    </location>
</feature>
<gene>
    <name evidence="2" type="ORF">NP493_746g00008</name>
</gene>
<name>A0AAD9NM67_RIDPI</name>
<keyword evidence="3" id="KW-1185">Reference proteome</keyword>
<feature type="region of interest" description="Disordered" evidence="1">
    <location>
        <begin position="1"/>
        <end position="37"/>
    </location>
</feature>